<dbReference type="Pfam" id="PF00458">
    <property type="entry name" value="WHEP-TRS"/>
    <property type="match status" value="1"/>
</dbReference>
<dbReference type="GO" id="GO:0016740">
    <property type="term" value="F:transferase activity"/>
    <property type="evidence" value="ECO:0007669"/>
    <property type="project" value="UniProtKB-KW"/>
</dbReference>
<comment type="catalytic activity">
    <reaction evidence="17">
        <text>tRNA(Gly) + glycine + ATP = glycyl-tRNA(Gly) + AMP + diphosphate</text>
        <dbReference type="Rhea" id="RHEA:16013"/>
        <dbReference type="Rhea" id="RHEA-COMP:9664"/>
        <dbReference type="Rhea" id="RHEA-COMP:9683"/>
        <dbReference type="ChEBI" id="CHEBI:30616"/>
        <dbReference type="ChEBI" id="CHEBI:33019"/>
        <dbReference type="ChEBI" id="CHEBI:57305"/>
        <dbReference type="ChEBI" id="CHEBI:78442"/>
        <dbReference type="ChEBI" id="CHEBI:78522"/>
        <dbReference type="ChEBI" id="CHEBI:456215"/>
        <dbReference type="EC" id="6.1.1.14"/>
    </reaction>
    <physiologicalReaction direction="left-to-right" evidence="17">
        <dbReference type="Rhea" id="RHEA:16014"/>
    </physiologicalReaction>
</comment>
<dbReference type="GO" id="GO:0030424">
    <property type="term" value="C:axon"/>
    <property type="evidence" value="ECO:0007669"/>
    <property type="project" value="UniProtKB-SubCell"/>
</dbReference>
<dbReference type="InterPro" id="IPR045864">
    <property type="entry name" value="aa-tRNA-synth_II/BPL/LPL"/>
</dbReference>
<reference evidence="21 22" key="1">
    <citation type="journal article" date="2014" name="Nat. Commun.">
        <title>Molecular traces of alternative social organization in a termite genome.</title>
        <authorList>
            <person name="Terrapon N."/>
            <person name="Li C."/>
            <person name="Robertson H.M."/>
            <person name="Ji L."/>
            <person name="Meng X."/>
            <person name="Booth W."/>
            <person name="Chen Z."/>
            <person name="Childers C.P."/>
            <person name="Glastad K.M."/>
            <person name="Gokhale K."/>
            <person name="Gowin J."/>
            <person name="Gronenberg W."/>
            <person name="Hermansen R.A."/>
            <person name="Hu H."/>
            <person name="Hunt B.G."/>
            <person name="Huylmans A.K."/>
            <person name="Khalil S.M."/>
            <person name="Mitchell R.D."/>
            <person name="Munoz-Torres M.C."/>
            <person name="Mustard J.A."/>
            <person name="Pan H."/>
            <person name="Reese J.T."/>
            <person name="Scharf M.E."/>
            <person name="Sun F."/>
            <person name="Vogel H."/>
            <person name="Xiao J."/>
            <person name="Yang W."/>
            <person name="Yang Z."/>
            <person name="Yang Z."/>
            <person name="Zhou J."/>
            <person name="Zhu J."/>
            <person name="Brent C.S."/>
            <person name="Elsik C.G."/>
            <person name="Goodisman M.A."/>
            <person name="Liberles D.A."/>
            <person name="Roe R.M."/>
            <person name="Vargo E.L."/>
            <person name="Vilcinskas A."/>
            <person name="Wang J."/>
            <person name="Bornberg-Bauer E."/>
            <person name="Korb J."/>
            <person name="Zhang G."/>
            <person name="Liebig J."/>
        </authorList>
    </citation>
    <scope>NUCLEOTIDE SEQUENCE [LARGE SCALE GENOMIC DNA]</scope>
    <source>
        <tissue evidence="21">Whole organism</tissue>
    </source>
</reference>
<evidence type="ECO:0000256" key="9">
    <source>
        <dbReference type="ARBA" id="ARBA00022679"/>
    </source>
</evidence>
<dbReference type="Pfam" id="PF03129">
    <property type="entry name" value="HGTP_anticodon"/>
    <property type="match status" value="1"/>
</dbReference>
<dbReference type="SMART" id="SM00991">
    <property type="entry name" value="WHEP-TRS"/>
    <property type="match status" value="1"/>
</dbReference>
<keyword evidence="11" id="KW-0067">ATP-binding</keyword>
<dbReference type="GO" id="GO:0004820">
    <property type="term" value="F:glycine-tRNA ligase activity"/>
    <property type="evidence" value="ECO:0007669"/>
    <property type="project" value="UniProtKB-EC"/>
</dbReference>
<keyword evidence="7" id="KW-0963">Cytoplasm</keyword>
<dbReference type="InterPro" id="IPR027031">
    <property type="entry name" value="Gly-tRNA_synthase/POLG2"/>
</dbReference>
<dbReference type="GO" id="GO:0005739">
    <property type="term" value="C:mitochondrion"/>
    <property type="evidence" value="ECO:0007669"/>
    <property type="project" value="TreeGrafter"/>
</dbReference>
<dbReference type="InterPro" id="IPR002315">
    <property type="entry name" value="tRNA-synt_gly"/>
</dbReference>
<evidence type="ECO:0000256" key="2">
    <source>
        <dbReference type="ARBA" id="ARBA00004496"/>
    </source>
</evidence>
<evidence type="ECO:0000256" key="14">
    <source>
        <dbReference type="ARBA" id="ARBA00023273"/>
    </source>
</evidence>
<comment type="similarity">
    <text evidence="3">Belongs to the class-II aminoacyl-tRNA synthetase family.</text>
</comment>
<dbReference type="InterPro" id="IPR000738">
    <property type="entry name" value="WHEP-TRS_dom"/>
</dbReference>
<dbReference type="InterPro" id="IPR004154">
    <property type="entry name" value="Anticodon-bd"/>
</dbReference>
<comment type="subcellular location">
    <subcellularLocation>
        <location evidence="1">Cell projection</location>
        <location evidence="1">Axon</location>
    </subcellularLocation>
    <subcellularLocation>
        <location evidence="2">Cytoplasm</location>
    </subcellularLocation>
</comment>
<evidence type="ECO:0000256" key="13">
    <source>
        <dbReference type="ARBA" id="ARBA00023146"/>
    </source>
</evidence>
<dbReference type="Gene3D" id="3.30.720.200">
    <property type="match status" value="1"/>
</dbReference>
<dbReference type="EMBL" id="KK853090">
    <property type="protein sequence ID" value="KDR11569.1"/>
    <property type="molecule type" value="Genomic_DNA"/>
</dbReference>
<evidence type="ECO:0000256" key="3">
    <source>
        <dbReference type="ARBA" id="ARBA00008226"/>
    </source>
</evidence>
<comment type="catalytic activity">
    <reaction evidence="16">
        <text>2 ATP + H(+) = P(1),P(4)-bis(5'-adenosyl) tetraphosphate + diphosphate</text>
        <dbReference type="Rhea" id="RHEA:34935"/>
        <dbReference type="ChEBI" id="CHEBI:15378"/>
        <dbReference type="ChEBI" id="CHEBI:30616"/>
        <dbReference type="ChEBI" id="CHEBI:33019"/>
        <dbReference type="ChEBI" id="CHEBI:58141"/>
    </reaction>
    <physiologicalReaction direction="left-to-right" evidence="16">
        <dbReference type="Rhea" id="RHEA:34936"/>
    </physiologicalReaction>
</comment>
<dbReference type="FunCoup" id="A0A067R1U2">
    <property type="interactions" value="1960"/>
</dbReference>
<evidence type="ECO:0000256" key="12">
    <source>
        <dbReference type="ARBA" id="ARBA00022917"/>
    </source>
</evidence>
<keyword evidence="12" id="KW-0648">Protein biosynthesis</keyword>
<evidence type="ECO:0000256" key="5">
    <source>
        <dbReference type="ARBA" id="ARBA00012829"/>
    </source>
</evidence>
<evidence type="ECO:0000256" key="8">
    <source>
        <dbReference type="ARBA" id="ARBA00022598"/>
    </source>
</evidence>
<dbReference type="PROSITE" id="PS51185">
    <property type="entry name" value="WHEP_TRS_2"/>
    <property type="match status" value="1"/>
</dbReference>
<keyword evidence="14" id="KW-0966">Cell projection</keyword>
<evidence type="ECO:0000256" key="7">
    <source>
        <dbReference type="ARBA" id="ARBA00022490"/>
    </source>
</evidence>
<comment type="subunit">
    <text evidence="4">Homodimer.</text>
</comment>
<dbReference type="EC" id="6.1.1.14" evidence="5"/>
<dbReference type="OMA" id="MEMQYFV"/>
<dbReference type="CDD" id="cd00774">
    <property type="entry name" value="GlyRS-like_core"/>
    <property type="match status" value="1"/>
</dbReference>
<evidence type="ECO:0000256" key="16">
    <source>
        <dbReference type="ARBA" id="ARBA00048436"/>
    </source>
</evidence>
<dbReference type="InterPro" id="IPR033731">
    <property type="entry name" value="GlyRS-like_core"/>
</dbReference>
<dbReference type="NCBIfam" id="TIGR00389">
    <property type="entry name" value="glyS_dimeric"/>
    <property type="match status" value="1"/>
</dbReference>
<evidence type="ECO:0000256" key="1">
    <source>
        <dbReference type="ARBA" id="ARBA00004489"/>
    </source>
</evidence>
<keyword evidence="22" id="KW-1185">Reference proteome</keyword>
<dbReference type="SUPFAM" id="SSF55681">
    <property type="entry name" value="Class II aaRS and biotin synthetases"/>
    <property type="match status" value="1"/>
</dbReference>
<dbReference type="AlphaFoldDB" id="A0A067R1U2"/>
<keyword evidence="8" id="KW-0436">Ligase</keyword>
<dbReference type="InterPro" id="IPR036621">
    <property type="entry name" value="Anticodon-bd_dom_sf"/>
</dbReference>
<evidence type="ECO:0000256" key="4">
    <source>
        <dbReference type="ARBA" id="ARBA00011738"/>
    </source>
</evidence>
<dbReference type="SUPFAM" id="SSF52954">
    <property type="entry name" value="Class II aaRS ABD-related"/>
    <property type="match status" value="1"/>
</dbReference>
<dbReference type="PANTHER" id="PTHR10745:SF0">
    <property type="entry name" value="GLYCINE--TRNA LIGASE"/>
    <property type="match status" value="1"/>
</dbReference>
<protein>
    <recommendedName>
        <fullName evidence="6">Glycine--tRNA ligase</fullName>
        <ecNumber evidence="5">6.1.1.14</ecNumber>
    </recommendedName>
    <alternativeName>
        <fullName evidence="15">Diadenosine tetraphosphate synthetase</fullName>
    </alternativeName>
    <alternativeName>
        <fullName evidence="18">Glycyl-tRNA synthetase</fullName>
    </alternativeName>
</protein>
<feature type="domain" description="WHEP-TRS" evidence="20">
    <location>
        <begin position="65"/>
        <end position="121"/>
    </location>
</feature>
<dbReference type="CDD" id="cd00935">
    <property type="entry name" value="GlyRS_RNA"/>
    <property type="match status" value="1"/>
</dbReference>
<dbReference type="InterPro" id="IPR002314">
    <property type="entry name" value="aa-tRNA-synt_IIb"/>
</dbReference>
<keyword evidence="10" id="KW-0547">Nucleotide-binding</keyword>
<dbReference type="FunFam" id="3.30.40.230:FF:000001">
    <property type="entry name" value="Glycine--tRNA ligase"/>
    <property type="match status" value="1"/>
</dbReference>
<evidence type="ECO:0000256" key="6">
    <source>
        <dbReference type="ARBA" id="ARBA00019404"/>
    </source>
</evidence>
<evidence type="ECO:0000313" key="21">
    <source>
        <dbReference type="EMBL" id="KDR11569.1"/>
    </source>
</evidence>
<evidence type="ECO:0000256" key="10">
    <source>
        <dbReference type="ARBA" id="ARBA00022741"/>
    </source>
</evidence>
<accession>A0A067R1U2</accession>
<dbReference type="CDD" id="cd00858">
    <property type="entry name" value="GlyRS_anticodon"/>
    <property type="match status" value="1"/>
</dbReference>
<dbReference type="Pfam" id="PF00587">
    <property type="entry name" value="tRNA-synt_2b"/>
    <property type="match status" value="1"/>
</dbReference>
<gene>
    <name evidence="21" type="ORF">L798_14532</name>
</gene>
<evidence type="ECO:0000313" key="22">
    <source>
        <dbReference type="Proteomes" id="UP000027135"/>
    </source>
</evidence>
<dbReference type="FunFam" id="3.30.930.10:FF:000158">
    <property type="entry name" value="Glycyl-tRNA synthetase"/>
    <property type="match status" value="1"/>
</dbReference>
<dbReference type="OrthoDB" id="57698at2759"/>
<feature type="domain" description="Aminoacyl-transfer RNA synthetases class-II family profile" evidence="19">
    <location>
        <begin position="264"/>
        <end position="611"/>
    </location>
</feature>
<dbReference type="Proteomes" id="UP000027135">
    <property type="component" value="Unassembled WGS sequence"/>
</dbReference>
<organism evidence="21 22">
    <name type="scientific">Zootermopsis nevadensis</name>
    <name type="common">Dampwood termite</name>
    <dbReference type="NCBI Taxonomy" id="136037"/>
    <lineage>
        <taxon>Eukaryota</taxon>
        <taxon>Metazoa</taxon>
        <taxon>Ecdysozoa</taxon>
        <taxon>Arthropoda</taxon>
        <taxon>Hexapoda</taxon>
        <taxon>Insecta</taxon>
        <taxon>Pterygota</taxon>
        <taxon>Neoptera</taxon>
        <taxon>Polyneoptera</taxon>
        <taxon>Dictyoptera</taxon>
        <taxon>Blattodea</taxon>
        <taxon>Blattoidea</taxon>
        <taxon>Termitoidae</taxon>
        <taxon>Termopsidae</taxon>
        <taxon>Zootermopsis</taxon>
    </lineage>
</organism>
<dbReference type="FunFam" id="3.30.930.10:FF:000010">
    <property type="entry name" value="Glycyl-tRNA synthetase 1"/>
    <property type="match status" value="1"/>
</dbReference>
<dbReference type="GO" id="GO:0070150">
    <property type="term" value="P:mitochondrial glycyl-tRNA aminoacylation"/>
    <property type="evidence" value="ECO:0007669"/>
    <property type="project" value="TreeGrafter"/>
</dbReference>
<name>A0A067R1U2_ZOONE</name>
<evidence type="ECO:0000259" key="19">
    <source>
        <dbReference type="PROSITE" id="PS50862"/>
    </source>
</evidence>
<dbReference type="Gene3D" id="3.30.930.10">
    <property type="entry name" value="Bira Bifunctional Protein, Domain 2"/>
    <property type="match status" value="1"/>
</dbReference>
<dbReference type="FunFam" id="3.40.50.800:FF:000004">
    <property type="entry name" value="Glycine--tRNA ligase 2"/>
    <property type="match status" value="1"/>
</dbReference>
<dbReference type="PRINTS" id="PR01043">
    <property type="entry name" value="TRNASYNTHGLY"/>
</dbReference>
<dbReference type="PROSITE" id="PS00762">
    <property type="entry name" value="WHEP_TRS_1"/>
    <property type="match status" value="1"/>
</dbReference>
<dbReference type="InParanoid" id="A0A067R1U2"/>
<dbReference type="GO" id="GO:0005524">
    <property type="term" value="F:ATP binding"/>
    <property type="evidence" value="ECO:0007669"/>
    <property type="project" value="UniProtKB-KW"/>
</dbReference>
<evidence type="ECO:0000256" key="11">
    <source>
        <dbReference type="ARBA" id="ARBA00022840"/>
    </source>
</evidence>
<dbReference type="STRING" id="136037.A0A067R1U2"/>
<dbReference type="PANTHER" id="PTHR10745">
    <property type="entry name" value="GLYCYL-TRNA SYNTHETASE/DNA POLYMERASE SUBUNIT GAMMA-2"/>
    <property type="match status" value="1"/>
</dbReference>
<evidence type="ECO:0000256" key="17">
    <source>
        <dbReference type="ARBA" id="ARBA00049523"/>
    </source>
</evidence>
<dbReference type="InterPro" id="IPR006195">
    <property type="entry name" value="aa-tRNA-synth_II"/>
</dbReference>
<keyword evidence="9" id="KW-0808">Transferase</keyword>
<dbReference type="PROSITE" id="PS50862">
    <property type="entry name" value="AA_TRNA_LIGASE_II"/>
    <property type="match status" value="1"/>
</dbReference>
<dbReference type="Gene3D" id="3.30.40.230">
    <property type="match status" value="1"/>
</dbReference>
<dbReference type="FunFam" id="3.30.720.200:FF:000001">
    <property type="entry name" value="Glycine--tRNA ligase 2"/>
    <property type="match status" value="1"/>
</dbReference>
<dbReference type="InterPro" id="IPR009068">
    <property type="entry name" value="uS15_NS1_RNA-bd_sf"/>
</dbReference>
<dbReference type="SUPFAM" id="SSF47060">
    <property type="entry name" value="S15/NS1 RNA-binding domain"/>
    <property type="match status" value="1"/>
</dbReference>
<evidence type="ECO:0000259" key="20">
    <source>
        <dbReference type="PROSITE" id="PS51185"/>
    </source>
</evidence>
<evidence type="ECO:0000256" key="18">
    <source>
        <dbReference type="ARBA" id="ARBA00078924"/>
    </source>
</evidence>
<dbReference type="Gene3D" id="3.40.50.800">
    <property type="entry name" value="Anticodon-binding domain"/>
    <property type="match status" value="1"/>
</dbReference>
<sequence>MKPISWVFSSGIQFLCSVHAPLSHYRKLHRTSVFCISTWGSKKKHRKVRLQFTVDGMADPKMEEILAPLRASVKEQGDLVRNLKAAGAPELDVKKAVAELKIRKKTLEDKELSLVPSAVTFDRAKMEDLLRRRFFFDQSFAIYGGITGQFDFGPMGCALKANILNAWRSFFVLEEQMLEVDCSILTPEPVLKASGHVDRFADLMVKDVVNGECFRLDHLIKAHLEKVAADKKTGQAVRDECQDIIVRLDGMTKDEMSAVLEKYSIRSPLTGNEVTEPIEFNLMFATQIGPSGLVKGFLRPETAQGIFVNFKRLLEFNQGRLPFAAAQIGNAFRNEISPRSGLIRVREFTMAEIEHFCDPAEKTHPKFESVQDTEMLLYSAANQMDGKSAELHSIGQAVDKGLVANQTLGYFMARIQQFLIRIGVDPAKLRFRQHMGNEMAHYACDCWDAEMLTSYGWVECVGCADRSAFDLTQHSKATGVRLAAEKKLAEPKVVDVIEPQINKGVIGKAFKKDAKIIMDHLAVLDTHGLAELEKSLAANGGYVVNVGGAEFKLTPEMVSIKQHQKTVHVEEIIPNVVEPSFGIGRIMYALFEHNFRVREGDEQRTFLSLPPVVAPLKCSLLPLSGNAEFQPFIRRLSQELTRLDVSHKVDDASGSIGRRYARTDEIAIPFGVTIDFDSLQSPHSATLRERDSMAQVRIPLDVLPEVVRDLAYGKTAWSAVESKFPKFEQQESVTKAA</sequence>
<proteinExistence type="inferred from homology"/>
<dbReference type="eggNOG" id="KOG2298">
    <property type="taxonomic scope" value="Eukaryota"/>
</dbReference>
<dbReference type="Gene3D" id="1.10.287.10">
    <property type="entry name" value="S15/NS1, RNA-binding"/>
    <property type="match status" value="1"/>
</dbReference>
<evidence type="ECO:0000256" key="15">
    <source>
        <dbReference type="ARBA" id="ARBA00030057"/>
    </source>
</evidence>
<dbReference type="NCBIfam" id="NF003211">
    <property type="entry name" value="PRK04173.1"/>
    <property type="match status" value="1"/>
</dbReference>
<keyword evidence="13 21" id="KW-0030">Aminoacyl-tRNA synthetase</keyword>